<dbReference type="PANTHER" id="PTHR22601">
    <property type="entry name" value="ISP4 LIKE PROTEIN"/>
    <property type="match status" value="1"/>
</dbReference>
<feature type="transmembrane region" description="Helical" evidence="9">
    <location>
        <begin position="32"/>
        <end position="47"/>
    </location>
</feature>
<dbReference type="AlphaFoldDB" id="A0A835HJZ2"/>
<dbReference type="EMBL" id="JADFTS010000006">
    <property type="protein sequence ID" value="KAF9600351.1"/>
    <property type="molecule type" value="Genomic_DNA"/>
</dbReference>
<evidence type="ECO:0000313" key="11">
    <source>
        <dbReference type="Proteomes" id="UP000631114"/>
    </source>
</evidence>
<comment type="similarity">
    <text evidence="2">Belongs to the oligopeptide OPT transporter (TC 2.A.67.1) family.</text>
</comment>
<keyword evidence="7 9" id="KW-1133">Transmembrane helix</keyword>
<evidence type="ECO:0000256" key="5">
    <source>
        <dbReference type="ARBA" id="ARBA00022856"/>
    </source>
</evidence>
<dbReference type="InterPro" id="IPR004648">
    <property type="entry name" value="Oligpept_transpt"/>
</dbReference>
<keyword evidence="6" id="KW-0653">Protein transport</keyword>
<keyword evidence="3" id="KW-0813">Transport</keyword>
<dbReference type="InterPro" id="IPR004813">
    <property type="entry name" value="OPT"/>
</dbReference>
<evidence type="ECO:0000256" key="8">
    <source>
        <dbReference type="ARBA" id="ARBA00023136"/>
    </source>
</evidence>
<reference evidence="10 11" key="1">
    <citation type="submission" date="2020-10" db="EMBL/GenBank/DDBJ databases">
        <title>The Coptis chinensis genome and diversification of protoberbering-type alkaloids.</title>
        <authorList>
            <person name="Wang B."/>
            <person name="Shu S."/>
            <person name="Song C."/>
            <person name="Liu Y."/>
        </authorList>
    </citation>
    <scope>NUCLEOTIDE SEQUENCE [LARGE SCALE GENOMIC DNA]</scope>
    <source>
        <strain evidence="10">HL-2020</strain>
        <tissue evidence="10">Leaf</tissue>
    </source>
</reference>
<keyword evidence="11" id="KW-1185">Reference proteome</keyword>
<comment type="caution">
    <text evidence="10">The sequence shown here is derived from an EMBL/GenBank/DDBJ whole genome shotgun (WGS) entry which is preliminary data.</text>
</comment>
<proteinExistence type="inferred from homology"/>
<organism evidence="10 11">
    <name type="scientific">Coptis chinensis</name>
    <dbReference type="NCBI Taxonomy" id="261450"/>
    <lineage>
        <taxon>Eukaryota</taxon>
        <taxon>Viridiplantae</taxon>
        <taxon>Streptophyta</taxon>
        <taxon>Embryophyta</taxon>
        <taxon>Tracheophyta</taxon>
        <taxon>Spermatophyta</taxon>
        <taxon>Magnoliopsida</taxon>
        <taxon>Ranunculales</taxon>
        <taxon>Ranunculaceae</taxon>
        <taxon>Coptidoideae</taxon>
        <taxon>Coptis</taxon>
    </lineage>
</organism>
<dbReference type="Proteomes" id="UP000631114">
    <property type="component" value="Unassembled WGS sequence"/>
</dbReference>
<evidence type="ECO:0008006" key="12">
    <source>
        <dbReference type="Google" id="ProtNLM"/>
    </source>
</evidence>
<evidence type="ECO:0000256" key="9">
    <source>
        <dbReference type="SAM" id="Phobius"/>
    </source>
</evidence>
<evidence type="ECO:0000256" key="4">
    <source>
        <dbReference type="ARBA" id="ARBA00022692"/>
    </source>
</evidence>
<evidence type="ECO:0000256" key="6">
    <source>
        <dbReference type="ARBA" id="ARBA00022927"/>
    </source>
</evidence>
<protein>
    <recommendedName>
        <fullName evidence="12">Oligopeptide transporter</fullName>
    </recommendedName>
</protein>
<evidence type="ECO:0000256" key="2">
    <source>
        <dbReference type="ARBA" id="ARBA00005484"/>
    </source>
</evidence>
<name>A0A835HJZ2_9MAGN</name>
<comment type="subcellular location">
    <subcellularLocation>
        <location evidence="1">Membrane</location>
        <topology evidence="1">Multi-pass membrane protein</topology>
    </subcellularLocation>
</comment>
<keyword evidence="5" id="KW-0571">Peptide transport</keyword>
<dbReference type="GO" id="GO:0015031">
    <property type="term" value="P:protein transport"/>
    <property type="evidence" value="ECO:0007669"/>
    <property type="project" value="UniProtKB-KW"/>
</dbReference>
<dbReference type="GO" id="GO:0035673">
    <property type="term" value="F:oligopeptide transmembrane transporter activity"/>
    <property type="evidence" value="ECO:0007669"/>
    <property type="project" value="InterPro"/>
</dbReference>
<keyword evidence="8 9" id="KW-0472">Membrane</keyword>
<keyword evidence="4 9" id="KW-0812">Transmembrane</keyword>
<evidence type="ECO:0000313" key="10">
    <source>
        <dbReference type="EMBL" id="KAF9600351.1"/>
    </source>
</evidence>
<sequence length="116" mass="13064">MAFPKQSLIPLINLPILLGATANIPPATTLNYNVWVAVGTIFNFFIFRYRKQWWQRYNYVLSAALDAGVAFMGVLLYFSLSMQGKSLNWWGSAGKYCDLASCPTAKGVMVDRCHVY</sequence>
<dbReference type="GO" id="GO:0016020">
    <property type="term" value="C:membrane"/>
    <property type="evidence" value="ECO:0007669"/>
    <property type="project" value="UniProtKB-SubCell"/>
</dbReference>
<evidence type="ECO:0000256" key="7">
    <source>
        <dbReference type="ARBA" id="ARBA00022989"/>
    </source>
</evidence>
<accession>A0A835HJZ2</accession>
<dbReference type="Pfam" id="PF03169">
    <property type="entry name" value="OPT"/>
    <property type="match status" value="1"/>
</dbReference>
<evidence type="ECO:0000256" key="1">
    <source>
        <dbReference type="ARBA" id="ARBA00004141"/>
    </source>
</evidence>
<evidence type="ECO:0000256" key="3">
    <source>
        <dbReference type="ARBA" id="ARBA00022448"/>
    </source>
</evidence>
<dbReference type="OrthoDB" id="9986677at2759"/>
<feature type="transmembrane region" description="Helical" evidence="9">
    <location>
        <begin position="59"/>
        <end position="80"/>
    </location>
</feature>
<gene>
    <name evidence="10" type="ORF">IFM89_008522</name>
</gene>